<reference evidence="1" key="1">
    <citation type="submission" date="2023-10" db="EMBL/GenBank/DDBJ databases">
        <authorList>
            <person name="Domelevo Entfellner J.-B."/>
        </authorList>
    </citation>
    <scope>NUCLEOTIDE SEQUENCE</scope>
</reference>
<accession>A0AA86SZ97</accession>
<evidence type="ECO:0000313" key="2">
    <source>
        <dbReference type="Proteomes" id="UP001189624"/>
    </source>
</evidence>
<sequence length="74" mass="8049">MEKMIATKAKMLGVFKEKLVNAPKELNNPASLNSCAKPKLSHEVVKDFMSCNKNGFVIYDNKNGTVFVASGSNA</sequence>
<dbReference type="AlphaFoldDB" id="A0AA86SZ97"/>
<evidence type="ECO:0000313" key="1">
    <source>
        <dbReference type="EMBL" id="CAJ1973714.1"/>
    </source>
</evidence>
<name>A0AA86SZ97_9FABA</name>
<dbReference type="EMBL" id="OY731406">
    <property type="protein sequence ID" value="CAJ1973714.1"/>
    <property type="molecule type" value="Genomic_DNA"/>
</dbReference>
<dbReference type="Proteomes" id="UP001189624">
    <property type="component" value="Chromosome 9"/>
</dbReference>
<dbReference type="Gramene" id="rna-AYBTSS11_LOCUS25778">
    <property type="protein sequence ID" value="CAJ1973714.1"/>
    <property type="gene ID" value="gene-AYBTSS11_LOCUS25778"/>
</dbReference>
<gene>
    <name evidence="1" type="ORF">AYBTSS11_LOCUS25778</name>
</gene>
<keyword evidence="2" id="KW-1185">Reference proteome</keyword>
<protein>
    <submittedName>
        <fullName evidence="1">Uncharacterized protein</fullName>
    </submittedName>
</protein>
<proteinExistence type="predicted"/>
<organism evidence="1 2">
    <name type="scientific">Sphenostylis stenocarpa</name>
    <dbReference type="NCBI Taxonomy" id="92480"/>
    <lineage>
        <taxon>Eukaryota</taxon>
        <taxon>Viridiplantae</taxon>
        <taxon>Streptophyta</taxon>
        <taxon>Embryophyta</taxon>
        <taxon>Tracheophyta</taxon>
        <taxon>Spermatophyta</taxon>
        <taxon>Magnoliopsida</taxon>
        <taxon>eudicotyledons</taxon>
        <taxon>Gunneridae</taxon>
        <taxon>Pentapetalae</taxon>
        <taxon>rosids</taxon>
        <taxon>fabids</taxon>
        <taxon>Fabales</taxon>
        <taxon>Fabaceae</taxon>
        <taxon>Papilionoideae</taxon>
        <taxon>50 kb inversion clade</taxon>
        <taxon>NPAAA clade</taxon>
        <taxon>indigoferoid/millettioid clade</taxon>
        <taxon>Phaseoleae</taxon>
        <taxon>Sphenostylis</taxon>
    </lineage>
</organism>